<dbReference type="Gene3D" id="2.30.30.100">
    <property type="match status" value="1"/>
</dbReference>
<comment type="function">
    <text evidence="3">RNA chaperone that binds small regulatory RNA (sRNAs) and mRNAs to facilitate mRNA translational regulation in response to envelope stress, environmental stress and changes in metabolite concentrations. Also binds with high specificity to tRNAs.</text>
</comment>
<evidence type="ECO:0000256" key="2">
    <source>
        <dbReference type="ARBA" id="ARBA00023016"/>
    </source>
</evidence>
<dbReference type="GO" id="GO:0005829">
    <property type="term" value="C:cytosol"/>
    <property type="evidence" value="ECO:0007669"/>
    <property type="project" value="TreeGrafter"/>
</dbReference>
<gene>
    <name evidence="3 5" type="primary">hfq</name>
    <name evidence="5" type="ORF">YBN1229_v1_3122</name>
</gene>
<dbReference type="PANTHER" id="PTHR34772:SF1">
    <property type="entry name" value="RNA-BINDING PROTEIN HFQ"/>
    <property type="match status" value="1"/>
</dbReference>
<dbReference type="PANTHER" id="PTHR34772">
    <property type="entry name" value="RNA-BINDING PROTEIN HFQ"/>
    <property type="match status" value="1"/>
</dbReference>
<evidence type="ECO:0000256" key="3">
    <source>
        <dbReference type="HAMAP-Rule" id="MF_00436"/>
    </source>
</evidence>
<dbReference type="Proteomes" id="UP000033187">
    <property type="component" value="Chromosome 1"/>
</dbReference>
<dbReference type="Pfam" id="PF17209">
    <property type="entry name" value="Hfq"/>
    <property type="match status" value="1"/>
</dbReference>
<accession>A0A0D6JI68</accession>
<keyword evidence="6" id="KW-1185">Reference proteome</keyword>
<dbReference type="InterPro" id="IPR005001">
    <property type="entry name" value="Hfq"/>
</dbReference>
<sequence>MPAERVQSLQDTFLNYVRKNKTPLTIFLINGVKLQGIVTWFDNFCVLLRRDGHSQLVYKHAISTIMPGQPVHLMDVESTETTTG</sequence>
<dbReference type="AlphaFoldDB" id="A0A0D6JI68"/>
<dbReference type="EMBL" id="LN829119">
    <property type="protein sequence ID" value="CPR21604.1"/>
    <property type="molecule type" value="Genomic_DNA"/>
</dbReference>
<dbReference type="KEGG" id="fiy:BN1229_v1_3122"/>
<keyword evidence="1 3" id="KW-0694">RNA-binding</keyword>
<evidence type="ECO:0000313" key="6">
    <source>
        <dbReference type="Proteomes" id="UP000033187"/>
    </source>
</evidence>
<dbReference type="NCBIfam" id="TIGR02383">
    <property type="entry name" value="Hfq"/>
    <property type="match status" value="1"/>
</dbReference>
<dbReference type="FunFam" id="2.30.30.100:FF:000001">
    <property type="entry name" value="RNA-binding protein Hfq"/>
    <property type="match status" value="1"/>
</dbReference>
<comment type="similarity">
    <text evidence="3">Belongs to the Hfq family.</text>
</comment>
<evidence type="ECO:0000256" key="1">
    <source>
        <dbReference type="ARBA" id="ARBA00022884"/>
    </source>
</evidence>
<protein>
    <recommendedName>
        <fullName evidence="3">RNA-binding protein Hfq</fullName>
    </recommendedName>
</protein>
<dbReference type="RefSeq" id="WP_046478584.1">
    <property type="nucleotide sequence ID" value="NZ_LN829118.1"/>
</dbReference>
<organism evidence="5 6">
    <name type="scientific">Candidatus Filomicrobium marinum</name>
    <dbReference type="NCBI Taxonomy" id="1608628"/>
    <lineage>
        <taxon>Bacteria</taxon>
        <taxon>Pseudomonadati</taxon>
        <taxon>Pseudomonadota</taxon>
        <taxon>Alphaproteobacteria</taxon>
        <taxon>Hyphomicrobiales</taxon>
        <taxon>Hyphomicrobiaceae</taxon>
        <taxon>Filomicrobium</taxon>
    </lineage>
</organism>
<keyword evidence="2 3" id="KW-0346">Stress response</keyword>
<proteinExistence type="inferred from homology"/>
<evidence type="ECO:0000313" key="5">
    <source>
        <dbReference type="EMBL" id="CPR21604.1"/>
    </source>
</evidence>
<dbReference type="HAMAP" id="MF_00436">
    <property type="entry name" value="Hfq"/>
    <property type="match status" value="1"/>
</dbReference>
<dbReference type="OrthoDB" id="9799751at2"/>
<dbReference type="PROSITE" id="PS52002">
    <property type="entry name" value="SM"/>
    <property type="match status" value="1"/>
</dbReference>
<dbReference type="InterPro" id="IPR047575">
    <property type="entry name" value="Sm"/>
</dbReference>
<dbReference type="GO" id="GO:0045974">
    <property type="term" value="P:regulation of translation, ncRNA-mediated"/>
    <property type="evidence" value="ECO:0007669"/>
    <property type="project" value="TreeGrafter"/>
</dbReference>
<evidence type="ECO:0000259" key="4">
    <source>
        <dbReference type="PROSITE" id="PS52002"/>
    </source>
</evidence>
<dbReference type="GO" id="GO:0043487">
    <property type="term" value="P:regulation of RNA stability"/>
    <property type="evidence" value="ECO:0007669"/>
    <property type="project" value="TreeGrafter"/>
</dbReference>
<dbReference type="GO" id="GO:0006355">
    <property type="term" value="P:regulation of DNA-templated transcription"/>
    <property type="evidence" value="ECO:0007669"/>
    <property type="project" value="InterPro"/>
</dbReference>
<feature type="domain" description="Sm" evidence="4">
    <location>
        <begin position="11"/>
        <end position="71"/>
    </location>
</feature>
<dbReference type="SUPFAM" id="SSF50182">
    <property type="entry name" value="Sm-like ribonucleoproteins"/>
    <property type="match status" value="1"/>
</dbReference>
<name>A0A0D6JI68_9HYPH</name>
<dbReference type="InterPro" id="IPR010920">
    <property type="entry name" value="LSM_dom_sf"/>
</dbReference>
<dbReference type="GO" id="GO:0003723">
    <property type="term" value="F:RNA binding"/>
    <property type="evidence" value="ECO:0007669"/>
    <property type="project" value="UniProtKB-UniRule"/>
</dbReference>
<dbReference type="KEGG" id="fil:BN1229_v1_2791"/>
<dbReference type="NCBIfam" id="NF001602">
    <property type="entry name" value="PRK00395.1"/>
    <property type="match status" value="1"/>
</dbReference>
<comment type="subunit">
    <text evidence="3">Homohexamer.</text>
</comment>
<reference evidence="6" key="1">
    <citation type="submission" date="2015-02" db="EMBL/GenBank/DDBJ databases">
        <authorList>
            <person name="Chooi Y.-H."/>
        </authorList>
    </citation>
    <scope>NUCLEOTIDE SEQUENCE [LARGE SCALE GENOMIC DNA]</scope>
    <source>
        <strain evidence="6">strain Y</strain>
    </source>
</reference>
<dbReference type="CDD" id="cd01716">
    <property type="entry name" value="Hfq"/>
    <property type="match status" value="1"/>
</dbReference>